<dbReference type="AlphaFoldDB" id="A0AAI8V9G6"/>
<gene>
    <name evidence="1" type="ORF">KHLLAP_LOCUS955</name>
</gene>
<organism evidence="1 2">
    <name type="scientific">Anthostomella pinea</name>
    <dbReference type="NCBI Taxonomy" id="933095"/>
    <lineage>
        <taxon>Eukaryota</taxon>
        <taxon>Fungi</taxon>
        <taxon>Dikarya</taxon>
        <taxon>Ascomycota</taxon>
        <taxon>Pezizomycotina</taxon>
        <taxon>Sordariomycetes</taxon>
        <taxon>Xylariomycetidae</taxon>
        <taxon>Xylariales</taxon>
        <taxon>Xylariaceae</taxon>
        <taxon>Anthostomella</taxon>
    </lineage>
</organism>
<dbReference type="Gene3D" id="3.30.70.100">
    <property type="match status" value="1"/>
</dbReference>
<dbReference type="EMBL" id="CAUWAG010000003">
    <property type="protein sequence ID" value="CAJ2500487.1"/>
    <property type="molecule type" value="Genomic_DNA"/>
</dbReference>
<keyword evidence="2" id="KW-1185">Reference proteome</keyword>
<name>A0AAI8V9G6_9PEZI</name>
<dbReference type="SUPFAM" id="SSF54909">
    <property type="entry name" value="Dimeric alpha+beta barrel"/>
    <property type="match status" value="1"/>
</dbReference>
<sequence length="109" mass="11859">MPATLVIGYPKGSNVNMDYYLNKHMAGVTPGFKASGMTSFRVVKVQDLPGSESPFEVMTLCEFPDAGQIMKMLAGTTEEQKKALAEDLTRYSEKQATIWISEDASSATA</sequence>
<accession>A0AAI8V9G6</accession>
<reference evidence="1" key="1">
    <citation type="submission" date="2023-10" db="EMBL/GenBank/DDBJ databases">
        <authorList>
            <person name="Hackl T."/>
        </authorList>
    </citation>
    <scope>NUCLEOTIDE SEQUENCE</scope>
</reference>
<comment type="caution">
    <text evidence="1">The sequence shown here is derived from an EMBL/GenBank/DDBJ whole genome shotgun (WGS) entry which is preliminary data.</text>
</comment>
<dbReference type="InterPro" id="IPR011008">
    <property type="entry name" value="Dimeric_a/b-barrel"/>
</dbReference>
<dbReference type="Proteomes" id="UP001295740">
    <property type="component" value="Unassembled WGS sequence"/>
</dbReference>
<protein>
    <submittedName>
        <fullName evidence="1">Uu.00g033400.m01.CDS01</fullName>
    </submittedName>
</protein>
<proteinExistence type="predicted"/>
<evidence type="ECO:0000313" key="2">
    <source>
        <dbReference type="Proteomes" id="UP001295740"/>
    </source>
</evidence>
<evidence type="ECO:0000313" key="1">
    <source>
        <dbReference type="EMBL" id="CAJ2500487.1"/>
    </source>
</evidence>